<proteinExistence type="predicted"/>
<organism evidence="1 2">
    <name type="scientific">Devosia aurantiaca</name>
    <dbReference type="NCBI Taxonomy" id="2714858"/>
    <lineage>
        <taxon>Bacteria</taxon>
        <taxon>Pseudomonadati</taxon>
        <taxon>Pseudomonadota</taxon>
        <taxon>Alphaproteobacteria</taxon>
        <taxon>Hyphomicrobiales</taxon>
        <taxon>Devosiaceae</taxon>
        <taxon>Devosia</taxon>
    </lineage>
</organism>
<dbReference type="AlphaFoldDB" id="A0A6M1SFV1"/>
<reference evidence="1 2" key="1">
    <citation type="submission" date="2020-02" db="EMBL/GenBank/DDBJ databases">
        <authorList>
            <person name="Khan S.A."/>
            <person name="Jeon C.O."/>
            <person name="Chun B.H."/>
        </authorList>
    </citation>
    <scope>NUCLEOTIDE SEQUENCE [LARGE SCALE GENOMIC DNA]</scope>
    <source>
        <strain evidence="1 2">H239</strain>
    </source>
</reference>
<dbReference type="EMBL" id="JAALFG010000002">
    <property type="protein sequence ID" value="NGP18387.1"/>
    <property type="molecule type" value="Genomic_DNA"/>
</dbReference>
<name>A0A6M1SFV1_9HYPH</name>
<reference evidence="1 2" key="2">
    <citation type="submission" date="2020-03" db="EMBL/GenBank/DDBJ databases">
        <title>Devosia chinhatensis sp. nov., isolated from a hexachlorocyclohexane (HCH) dump site in India.</title>
        <authorList>
            <person name="Kumar M."/>
            <person name="Lal R."/>
        </authorList>
    </citation>
    <scope>NUCLEOTIDE SEQUENCE [LARGE SCALE GENOMIC DNA]</scope>
    <source>
        <strain evidence="1 2">H239</strain>
    </source>
</reference>
<evidence type="ECO:0000313" key="2">
    <source>
        <dbReference type="Proteomes" id="UP000474802"/>
    </source>
</evidence>
<protein>
    <submittedName>
        <fullName evidence="1">Uncharacterized protein</fullName>
    </submittedName>
</protein>
<comment type="caution">
    <text evidence="1">The sequence shown here is derived from an EMBL/GenBank/DDBJ whole genome shotgun (WGS) entry which is preliminary data.</text>
</comment>
<sequence>MNSTDLAQARSECSGNMPRTECTATLVGTVAASFGSPIITNGSIIWTGGSSAANAGGRGAPALQEGEYACYGNGSQVLAGLGFIASADGTYTDLDHTTGGSYFVEGSEVFFVGGRLGGETGRELDAVGSFVIGDMAVCEPW</sequence>
<accession>A0A6M1SFV1</accession>
<dbReference type="RefSeq" id="WP_164534598.1">
    <property type="nucleotide sequence ID" value="NZ_JAALFG010000002.1"/>
</dbReference>
<gene>
    <name evidence="1" type="ORF">G5575_12635</name>
</gene>
<keyword evidence="2" id="KW-1185">Reference proteome</keyword>
<dbReference type="Proteomes" id="UP000474802">
    <property type="component" value="Unassembled WGS sequence"/>
</dbReference>
<evidence type="ECO:0000313" key="1">
    <source>
        <dbReference type="EMBL" id="NGP18387.1"/>
    </source>
</evidence>